<feature type="non-terminal residue" evidence="1">
    <location>
        <position position="38"/>
    </location>
</feature>
<proteinExistence type="predicted"/>
<name>A0A382U1G0_9ZZZZ</name>
<protein>
    <submittedName>
        <fullName evidence="1">Uncharacterized protein</fullName>
    </submittedName>
</protein>
<sequence>MKKRSFYITFSVLSIYTIEAQNSYSLNFDGESDYVEII</sequence>
<accession>A0A382U1G0</accession>
<evidence type="ECO:0000313" key="1">
    <source>
        <dbReference type="EMBL" id="SVD27817.1"/>
    </source>
</evidence>
<dbReference type="AlphaFoldDB" id="A0A382U1G0"/>
<reference evidence="1" key="1">
    <citation type="submission" date="2018-05" db="EMBL/GenBank/DDBJ databases">
        <authorList>
            <person name="Lanie J.A."/>
            <person name="Ng W.-L."/>
            <person name="Kazmierczak K.M."/>
            <person name="Andrzejewski T.M."/>
            <person name="Davidsen T.M."/>
            <person name="Wayne K.J."/>
            <person name="Tettelin H."/>
            <person name="Glass J.I."/>
            <person name="Rusch D."/>
            <person name="Podicherti R."/>
            <person name="Tsui H.-C.T."/>
            <person name="Winkler M.E."/>
        </authorList>
    </citation>
    <scope>NUCLEOTIDE SEQUENCE</scope>
</reference>
<dbReference type="EMBL" id="UINC01140583">
    <property type="protein sequence ID" value="SVD27817.1"/>
    <property type="molecule type" value="Genomic_DNA"/>
</dbReference>
<gene>
    <name evidence="1" type="ORF">METZ01_LOCUS380671</name>
</gene>
<organism evidence="1">
    <name type="scientific">marine metagenome</name>
    <dbReference type="NCBI Taxonomy" id="408172"/>
    <lineage>
        <taxon>unclassified sequences</taxon>
        <taxon>metagenomes</taxon>
        <taxon>ecological metagenomes</taxon>
    </lineage>
</organism>